<organism evidence="2 3">
    <name type="scientific">Eumeta variegata</name>
    <name type="common">Bagworm moth</name>
    <name type="synonym">Eumeta japonica</name>
    <dbReference type="NCBI Taxonomy" id="151549"/>
    <lineage>
        <taxon>Eukaryota</taxon>
        <taxon>Metazoa</taxon>
        <taxon>Ecdysozoa</taxon>
        <taxon>Arthropoda</taxon>
        <taxon>Hexapoda</taxon>
        <taxon>Insecta</taxon>
        <taxon>Pterygota</taxon>
        <taxon>Neoptera</taxon>
        <taxon>Endopterygota</taxon>
        <taxon>Lepidoptera</taxon>
        <taxon>Glossata</taxon>
        <taxon>Ditrysia</taxon>
        <taxon>Tineoidea</taxon>
        <taxon>Psychidae</taxon>
        <taxon>Oiketicinae</taxon>
        <taxon>Eumeta</taxon>
    </lineage>
</organism>
<dbReference type="EMBL" id="BGZK01000255">
    <property type="protein sequence ID" value="GBP32159.1"/>
    <property type="molecule type" value="Genomic_DNA"/>
</dbReference>
<dbReference type="Gene3D" id="3.30.420.10">
    <property type="entry name" value="Ribonuclease H-like superfamily/Ribonuclease H"/>
    <property type="match status" value="1"/>
</dbReference>
<dbReference type="Proteomes" id="UP000299102">
    <property type="component" value="Unassembled WGS sequence"/>
</dbReference>
<dbReference type="AlphaFoldDB" id="A0A4C1V0Y1"/>
<evidence type="ECO:0000256" key="1">
    <source>
        <dbReference type="SAM" id="MobiDB-lite"/>
    </source>
</evidence>
<name>A0A4C1V0Y1_EUMVA</name>
<evidence type="ECO:0008006" key="4">
    <source>
        <dbReference type="Google" id="ProtNLM"/>
    </source>
</evidence>
<protein>
    <recommendedName>
        <fullName evidence="4">Mariner Mos1 transposase</fullName>
    </recommendedName>
</protein>
<evidence type="ECO:0000313" key="2">
    <source>
        <dbReference type="EMBL" id="GBP32159.1"/>
    </source>
</evidence>
<dbReference type="GO" id="GO:0003676">
    <property type="term" value="F:nucleic acid binding"/>
    <property type="evidence" value="ECO:0007669"/>
    <property type="project" value="InterPro"/>
</dbReference>
<gene>
    <name evidence="2" type="ORF">EVAR_80926_1</name>
</gene>
<keyword evidence="3" id="KW-1185">Reference proteome</keyword>
<accession>A0A4C1V0Y1</accession>
<dbReference type="InterPro" id="IPR036397">
    <property type="entry name" value="RNaseH_sf"/>
</dbReference>
<reference evidence="2 3" key="1">
    <citation type="journal article" date="2019" name="Commun. Biol.">
        <title>The bagworm genome reveals a unique fibroin gene that provides high tensile strength.</title>
        <authorList>
            <person name="Kono N."/>
            <person name="Nakamura H."/>
            <person name="Ohtoshi R."/>
            <person name="Tomita M."/>
            <person name="Numata K."/>
            <person name="Arakawa K."/>
        </authorList>
    </citation>
    <scope>NUCLEOTIDE SEQUENCE [LARGE SCALE GENOMIC DNA]</scope>
</reference>
<feature type="region of interest" description="Disordered" evidence="1">
    <location>
        <begin position="283"/>
        <end position="305"/>
    </location>
</feature>
<proteinExistence type="predicted"/>
<dbReference type="OrthoDB" id="10017160at2759"/>
<sequence>MCTCGFDLQVVALTELAPRPHCCKGGFIEGQVWSQQPPKESYKHTYIHTYIQTYSSCPRGRIAHSSRRETDVERCRARRPIVPLCRSFRALACTSSLKWNASERDDESWIYVYDLETKQQSTVWVFQDESISTKEIRAKSTLKQMVACYFELFQEIRKNDRQRRTILHHDNASCHTPAKTTRLLEGQKIELTGVHAAVSICRHNIGTRGAGGRRDGAIKEIVLIRTCVGPIRSGSKTPIGSAFGKSCRRVERRCIDLNYSLEAHTLLFIPEKRTVPGDTFVDELTSRTGEGSKAESELEPTQTRPASVSRVIRVDIANRAGIESGIRIGAYSNKTGFSVESDTS</sequence>
<evidence type="ECO:0000313" key="3">
    <source>
        <dbReference type="Proteomes" id="UP000299102"/>
    </source>
</evidence>
<comment type="caution">
    <text evidence="2">The sequence shown here is derived from an EMBL/GenBank/DDBJ whole genome shotgun (WGS) entry which is preliminary data.</text>
</comment>